<organism evidence="1 2">
    <name type="scientific">Aquilegia coerulea</name>
    <name type="common">Rocky mountain columbine</name>
    <dbReference type="NCBI Taxonomy" id="218851"/>
    <lineage>
        <taxon>Eukaryota</taxon>
        <taxon>Viridiplantae</taxon>
        <taxon>Streptophyta</taxon>
        <taxon>Embryophyta</taxon>
        <taxon>Tracheophyta</taxon>
        <taxon>Spermatophyta</taxon>
        <taxon>Magnoliopsida</taxon>
        <taxon>Ranunculales</taxon>
        <taxon>Ranunculaceae</taxon>
        <taxon>Thalictroideae</taxon>
        <taxon>Aquilegia</taxon>
    </lineage>
</organism>
<sequence length="83" mass="9788">MLLQFRPLSFYLASFDWKEIHTWTGYRKKTSTNATQNEPDHPEYNQGRLIMLVALPLYAVYREIIATSVKKAKFMGAFVWSRD</sequence>
<proteinExistence type="predicted"/>
<dbReference type="OrthoDB" id="10558925at2759"/>
<reference evidence="1 2" key="1">
    <citation type="submission" date="2017-09" db="EMBL/GenBank/DDBJ databases">
        <title>WGS assembly of Aquilegia coerulea Goldsmith.</title>
        <authorList>
            <person name="Hodges S."/>
            <person name="Kramer E."/>
            <person name="Nordborg M."/>
            <person name="Tomkins J."/>
            <person name="Borevitz J."/>
            <person name="Derieg N."/>
            <person name="Yan J."/>
            <person name="Mihaltcheva S."/>
            <person name="Hayes R.D."/>
            <person name="Rokhsar D."/>
        </authorList>
    </citation>
    <scope>NUCLEOTIDE SEQUENCE [LARGE SCALE GENOMIC DNA]</scope>
    <source>
        <strain evidence="2">cv. Goldsmith</strain>
    </source>
</reference>
<keyword evidence="2" id="KW-1185">Reference proteome</keyword>
<evidence type="ECO:0000313" key="2">
    <source>
        <dbReference type="Proteomes" id="UP000230069"/>
    </source>
</evidence>
<dbReference type="AlphaFoldDB" id="A0A2G5DM72"/>
<name>A0A2G5DM72_AQUCA</name>
<protein>
    <submittedName>
        <fullName evidence="1">Uncharacterized protein</fullName>
    </submittedName>
</protein>
<dbReference type="InParanoid" id="A0A2G5DM72"/>
<dbReference type="Proteomes" id="UP000230069">
    <property type="component" value="Unassembled WGS sequence"/>
</dbReference>
<dbReference type="EMBL" id="KZ305034">
    <property type="protein sequence ID" value="PIA44576.1"/>
    <property type="molecule type" value="Genomic_DNA"/>
</dbReference>
<gene>
    <name evidence="1" type="ORF">AQUCO_01700283v1</name>
</gene>
<evidence type="ECO:0000313" key="1">
    <source>
        <dbReference type="EMBL" id="PIA44576.1"/>
    </source>
</evidence>
<accession>A0A2G5DM72</accession>